<comment type="caution">
    <text evidence="14">The sequence shown here is derived from an EMBL/GenBank/DDBJ whole genome shotgun (WGS) entry which is preliminary data.</text>
</comment>
<keyword evidence="15" id="KW-1185">Reference proteome</keyword>
<evidence type="ECO:0000256" key="7">
    <source>
        <dbReference type="ARBA" id="ARBA00022837"/>
    </source>
</evidence>
<keyword evidence="9" id="KW-0828">Tyrosine catabolism</keyword>
<dbReference type="InterPro" id="IPR036663">
    <property type="entry name" value="Fumarylacetoacetase_C_sf"/>
</dbReference>
<evidence type="ECO:0000256" key="6">
    <source>
        <dbReference type="ARBA" id="ARBA00022801"/>
    </source>
</evidence>
<evidence type="ECO:0000256" key="10">
    <source>
        <dbReference type="ARBA" id="ARBA00023232"/>
    </source>
</evidence>
<evidence type="ECO:0000256" key="9">
    <source>
        <dbReference type="ARBA" id="ARBA00022878"/>
    </source>
</evidence>
<comment type="cofactor">
    <cofactor evidence="2">
        <name>Mg(2+)</name>
        <dbReference type="ChEBI" id="CHEBI:18420"/>
    </cofactor>
</comment>
<evidence type="ECO:0000313" key="14">
    <source>
        <dbReference type="EMBL" id="MFD1067659.1"/>
    </source>
</evidence>
<evidence type="ECO:0000256" key="2">
    <source>
        <dbReference type="ARBA" id="ARBA00001946"/>
    </source>
</evidence>
<dbReference type="Proteomes" id="UP001597041">
    <property type="component" value="Unassembled WGS sequence"/>
</dbReference>
<dbReference type="InterPro" id="IPR005959">
    <property type="entry name" value="Fumarylacetoacetase"/>
</dbReference>
<dbReference type="Pfam" id="PF09298">
    <property type="entry name" value="FAA_hydrolase_N"/>
    <property type="match status" value="1"/>
</dbReference>
<name>A0ABW3NJF4_9BACI</name>
<evidence type="ECO:0000259" key="13">
    <source>
        <dbReference type="Pfam" id="PF09298"/>
    </source>
</evidence>
<organism evidence="14 15">
    <name type="scientific">Oceanobacillus locisalsi</name>
    <dbReference type="NCBI Taxonomy" id="546107"/>
    <lineage>
        <taxon>Bacteria</taxon>
        <taxon>Bacillati</taxon>
        <taxon>Bacillota</taxon>
        <taxon>Bacilli</taxon>
        <taxon>Bacillales</taxon>
        <taxon>Bacillaceae</taxon>
        <taxon>Oceanobacillus</taxon>
    </lineage>
</organism>
<keyword evidence="6 14" id="KW-0378">Hydrolase</keyword>
<reference evidence="15" key="1">
    <citation type="journal article" date="2019" name="Int. J. Syst. Evol. Microbiol.">
        <title>The Global Catalogue of Microorganisms (GCM) 10K type strain sequencing project: providing services to taxonomists for standard genome sequencing and annotation.</title>
        <authorList>
            <consortium name="The Broad Institute Genomics Platform"/>
            <consortium name="The Broad Institute Genome Sequencing Center for Infectious Disease"/>
            <person name="Wu L."/>
            <person name="Ma J."/>
        </authorList>
    </citation>
    <scope>NUCLEOTIDE SEQUENCE [LARGE SCALE GENOMIC DNA]</scope>
    <source>
        <strain evidence="15">CCUG 56608</strain>
    </source>
</reference>
<feature type="domain" description="Fumarylacetoacetase-like C-terminal" evidence="12">
    <location>
        <begin position="126"/>
        <end position="409"/>
    </location>
</feature>
<feature type="region of interest" description="Disordered" evidence="11">
    <location>
        <begin position="167"/>
        <end position="191"/>
    </location>
</feature>
<dbReference type="SUPFAM" id="SSF56529">
    <property type="entry name" value="FAH"/>
    <property type="match status" value="1"/>
</dbReference>
<dbReference type="PANTHER" id="PTHR43069">
    <property type="entry name" value="FUMARYLACETOACETASE"/>
    <property type="match status" value="1"/>
</dbReference>
<comment type="pathway">
    <text evidence="3">Amino-acid degradation; L-phenylalanine degradation; acetoacetate and fumarate from L-phenylalanine: step 6/6.</text>
</comment>
<dbReference type="GO" id="GO:0004334">
    <property type="term" value="F:fumarylacetoacetase activity"/>
    <property type="evidence" value="ECO:0007669"/>
    <property type="project" value="UniProtKB-EC"/>
</dbReference>
<dbReference type="RefSeq" id="WP_379593803.1">
    <property type="nucleotide sequence ID" value="NZ_JBHTKK010000025.1"/>
</dbReference>
<evidence type="ECO:0000256" key="3">
    <source>
        <dbReference type="ARBA" id="ARBA00004782"/>
    </source>
</evidence>
<evidence type="ECO:0000256" key="11">
    <source>
        <dbReference type="SAM" id="MobiDB-lite"/>
    </source>
</evidence>
<dbReference type="InterPro" id="IPR015377">
    <property type="entry name" value="Fumarylacetoacetase_N"/>
</dbReference>
<dbReference type="Pfam" id="PF01557">
    <property type="entry name" value="FAA_hydrolase"/>
    <property type="match status" value="1"/>
</dbReference>
<evidence type="ECO:0000259" key="12">
    <source>
        <dbReference type="Pfam" id="PF01557"/>
    </source>
</evidence>
<evidence type="ECO:0000256" key="1">
    <source>
        <dbReference type="ARBA" id="ARBA00001913"/>
    </source>
</evidence>
<evidence type="ECO:0000256" key="4">
    <source>
        <dbReference type="ARBA" id="ARBA00012094"/>
    </source>
</evidence>
<dbReference type="NCBIfam" id="TIGR01266">
    <property type="entry name" value="fum_ac_acetase"/>
    <property type="match status" value="1"/>
</dbReference>
<dbReference type="InterPro" id="IPR011234">
    <property type="entry name" value="Fumarylacetoacetase-like_C"/>
</dbReference>
<dbReference type="Gene3D" id="2.30.30.230">
    <property type="entry name" value="Fumarylacetoacetase, N-terminal domain"/>
    <property type="match status" value="1"/>
</dbReference>
<evidence type="ECO:0000256" key="8">
    <source>
        <dbReference type="ARBA" id="ARBA00022842"/>
    </source>
</evidence>
<feature type="domain" description="Fumarylacetoacetase N-terminal" evidence="13">
    <location>
        <begin position="21"/>
        <end position="119"/>
    </location>
</feature>
<dbReference type="EMBL" id="JBHTKK010000025">
    <property type="protein sequence ID" value="MFD1067659.1"/>
    <property type="molecule type" value="Genomic_DNA"/>
</dbReference>
<accession>A0ABW3NJF4</accession>
<keyword evidence="10" id="KW-0585">Phenylalanine catabolism</keyword>
<dbReference type="SUPFAM" id="SSF63433">
    <property type="entry name" value="Fumarylacetoacetate hydrolase, FAH, N-terminal domain"/>
    <property type="match status" value="1"/>
</dbReference>
<proteinExistence type="predicted"/>
<dbReference type="EC" id="3.7.1.2" evidence="4"/>
<keyword evidence="5" id="KW-0479">Metal-binding</keyword>
<evidence type="ECO:0000313" key="15">
    <source>
        <dbReference type="Proteomes" id="UP001597041"/>
    </source>
</evidence>
<sequence>MKKFFTTTAVDFLGKSGFGVENLPYGSVYTNEDTVPRLVVRLGDHAIDLSSLTSIIGGLGTKAKSAVTNQPNLDALLTAGRPIWSELRNWIRQTLTDPAHTKAVVAVATNINDINMAMPFTVTDYVDFYASENHASNLGRILRPNEEPLKPNWKHLPVGYHGRASTVSVSGTPVHRPKGIRPEKEAAPSFGPSRRLDIEAELGFIVGSSAPQGEVSLAQAAENHLFGVVLFNDWSARDIQAFESVPLGPNLSKSFASTISAWVVPWDALDAARVVPPVRDESLVQYLDDSSADPYGLDISVEVYIDDQHVSTVPYSTMYWTAPQMLAHMTVNGAALSPGDFFGSGTISGSEPYQCGSLIELTLGGEEPLISRMGEKYSFLQDGQQVTLRGSAPGPRGSTIGFGECTGTIRPAT</sequence>
<gene>
    <name evidence="14" type="primary">fahA</name>
    <name evidence="14" type="ORF">ACFQ19_16745</name>
</gene>
<keyword evidence="8" id="KW-0460">Magnesium</keyword>
<evidence type="ECO:0000256" key="5">
    <source>
        <dbReference type="ARBA" id="ARBA00022723"/>
    </source>
</evidence>
<dbReference type="InterPro" id="IPR036462">
    <property type="entry name" value="Fumarylacetoacetase_N_sf"/>
</dbReference>
<keyword evidence="7" id="KW-0106">Calcium</keyword>
<dbReference type="PANTHER" id="PTHR43069:SF2">
    <property type="entry name" value="FUMARYLACETOACETASE"/>
    <property type="match status" value="1"/>
</dbReference>
<dbReference type="Gene3D" id="3.90.850.10">
    <property type="entry name" value="Fumarylacetoacetase-like, C-terminal domain"/>
    <property type="match status" value="1"/>
</dbReference>
<protein>
    <recommendedName>
        <fullName evidence="4">fumarylacetoacetase</fullName>
        <ecNumber evidence="4">3.7.1.2</ecNumber>
    </recommendedName>
</protein>
<comment type="cofactor">
    <cofactor evidence="1">
        <name>Ca(2+)</name>
        <dbReference type="ChEBI" id="CHEBI:29108"/>
    </cofactor>
</comment>